<organism evidence="2 3">
    <name type="scientific">Effrenium voratum</name>
    <dbReference type="NCBI Taxonomy" id="2562239"/>
    <lineage>
        <taxon>Eukaryota</taxon>
        <taxon>Sar</taxon>
        <taxon>Alveolata</taxon>
        <taxon>Dinophyceae</taxon>
        <taxon>Suessiales</taxon>
        <taxon>Symbiodiniaceae</taxon>
        <taxon>Effrenium</taxon>
    </lineage>
</organism>
<evidence type="ECO:0000256" key="1">
    <source>
        <dbReference type="SAM" id="MobiDB-lite"/>
    </source>
</evidence>
<keyword evidence="3" id="KW-1185">Reference proteome</keyword>
<comment type="caution">
    <text evidence="2">The sequence shown here is derived from an EMBL/GenBank/DDBJ whole genome shotgun (WGS) entry which is preliminary data.</text>
</comment>
<proteinExistence type="predicted"/>
<dbReference type="EMBL" id="CAUJNA010000227">
    <property type="protein sequence ID" value="CAJ1374050.1"/>
    <property type="molecule type" value="Genomic_DNA"/>
</dbReference>
<feature type="region of interest" description="Disordered" evidence="1">
    <location>
        <begin position="544"/>
        <end position="565"/>
    </location>
</feature>
<accession>A0AA36HSM1</accession>
<feature type="region of interest" description="Disordered" evidence="1">
    <location>
        <begin position="1"/>
        <end position="24"/>
    </location>
</feature>
<evidence type="ECO:0000313" key="3">
    <source>
        <dbReference type="Proteomes" id="UP001178507"/>
    </source>
</evidence>
<evidence type="ECO:0000313" key="2">
    <source>
        <dbReference type="EMBL" id="CAJ1374050.1"/>
    </source>
</evidence>
<sequence length="565" mass="62801">MELEADDLQPASRRKDERRPSSLSVMSEIFDEAASDLLEPDLPSHSQEMPADMQALFGSLESLAEAASQLILGGQVDQAVQLLEEAFAPVGQDGGPEIAMAGVGVQVLLCAGLSQAGRHQEAVDIAQRAVESADEVLAHLEDAKEADEQVPRKVLHRAIELAVQARQCQAVEMEFTGPEEVDFWRQLLALHEQCVRLAQHLPQGSCVRLRAEQAKREWQMRAAGATLPNLSPSSSSSQAWRTQLGVPPVSALRRSDAGAGLQKHERLHQGIPPPVDLEFERWRRRPSARSSTMPSLGSEPTLPEASSTWSESTTLPGVKPWSKNLLPPGDLYVTTALPKSDLPRNAAWASTRRVPVLFSIQGTEGKASWALRTVRRRDRAAENEKKINAFEDWRKNGSGPKMRLTDQVLQTDKGIQYFQGSLKKQSYRFKNFWMKDMVTHEDLYEDRTFFCSEGLRVLKKNPRRQARPVSPTKPEAKKLFSHYGVSCPSLADQTGLHAELSSYSELLAKSQHVAKMAMPFDRSHGRRLSLGQFDELRSILRKHRRTQTGGGGPAAFSRYAASLKR</sequence>
<dbReference type="Proteomes" id="UP001178507">
    <property type="component" value="Unassembled WGS sequence"/>
</dbReference>
<reference evidence="2" key="1">
    <citation type="submission" date="2023-08" db="EMBL/GenBank/DDBJ databases">
        <authorList>
            <person name="Chen Y."/>
            <person name="Shah S."/>
            <person name="Dougan E. K."/>
            <person name="Thang M."/>
            <person name="Chan C."/>
        </authorList>
    </citation>
    <scope>NUCLEOTIDE SEQUENCE</scope>
</reference>
<feature type="compositionally biased region" description="Polar residues" evidence="1">
    <location>
        <begin position="304"/>
        <end position="315"/>
    </location>
</feature>
<gene>
    <name evidence="2" type="ORF">EVOR1521_LOCUS3685</name>
</gene>
<name>A0AA36HSM1_9DINO</name>
<dbReference type="AlphaFoldDB" id="A0AA36HSM1"/>
<feature type="region of interest" description="Disordered" evidence="1">
    <location>
        <begin position="284"/>
        <end position="321"/>
    </location>
</feature>
<protein>
    <submittedName>
        <fullName evidence="2">Uncharacterized protein</fullName>
    </submittedName>
</protein>